<reference evidence="2 3" key="1">
    <citation type="submission" date="2016-10" db="EMBL/GenBank/DDBJ databases">
        <authorList>
            <person name="de Groot N.N."/>
        </authorList>
    </citation>
    <scope>NUCLEOTIDE SEQUENCE [LARGE SCALE GENOMIC DNA]</scope>
    <source>
        <strain evidence="2 3">DSM 1801</strain>
    </source>
</reference>
<proteinExistence type="predicted"/>
<evidence type="ECO:0000256" key="1">
    <source>
        <dbReference type="ARBA" id="ARBA00022801"/>
    </source>
</evidence>
<dbReference type="AlphaFoldDB" id="A0A1I0A8U2"/>
<protein>
    <recommendedName>
        <fullName evidence="4">Alpha/beta hydrolase family protein</fullName>
    </recommendedName>
</protein>
<organism evidence="2 3">
    <name type="scientific">[Clostridium] polysaccharolyticum</name>
    <dbReference type="NCBI Taxonomy" id="29364"/>
    <lineage>
        <taxon>Bacteria</taxon>
        <taxon>Bacillati</taxon>
        <taxon>Bacillota</taxon>
        <taxon>Clostridia</taxon>
        <taxon>Lachnospirales</taxon>
        <taxon>Lachnospiraceae</taxon>
    </lineage>
</organism>
<dbReference type="InterPro" id="IPR010520">
    <property type="entry name" value="FrsA-like"/>
</dbReference>
<accession>A0A1I0A8U2</accession>
<sequence>MQWSIRNLLNPVITRCLIYGANPFDMEYVLRKMEEKPLLNARMLDDTWMSEWEKKAQHFISLADEESRKDNMVSVSEYYSLAASCYYACYLLNSDAIEKKKGIYEKLASTYEQFLTASERQVEAVKITFGEKKYLPAYLHFPDKNKYEGPYPCVIMFTGMGSCKEEMEIEAKPLIDRGIAVLAMDMPGTGNALFQYDIKLSAENTEKAIDQILSFCKENPLIDNGKLGTYGLCMGGGFAYRAAAKHTQIQCCVSLFPLFLSMVEPDNIPRWMKQGQWAAFQMDKPVEQFLDEMEIIGEGCINCDFLLVHSVYDNWMELEKTKLIYEKSQGAKQEIEIEEQPVYATKESVMHAMPVGEQMHWIKRKAADFCAQALRK</sequence>
<dbReference type="RefSeq" id="WP_092476879.1">
    <property type="nucleotide sequence ID" value="NZ_FOHN01000005.1"/>
</dbReference>
<evidence type="ECO:0000313" key="3">
    <source>
        <dbReference type="Proteomes" id="UP000199800"/>
    </source>
</evidence>
<dbReference type="PANTHER" id="PTHR22946">
    <property type="entry name" value="DIENELACTONE HYDROLASE DOMAIN-CONTAINING PROTEIN-RELATED"/>
    <property type="match status" value="1"/>
</dbReference>
<gene>
    <name evidence="2" type="ORF">SAMN04487772_10524</name>
</gene>
<evidence type="ECO:0008006" key="4">
    <source>
        <dbReference type="Google" id="ProtNLM"/>
    </source>
</evidence>
<dbReference type="EMBL" id="FOHN01000005">
    <property type="protein sequence ID" value="SES90569.1"/>
    <property type="molecule type" value="Genomic_DNA"/>
</dbReference>
<evidence type="ECO:0000313" key="2">
    <source>
        <dbReference type="EMBL" id="SES90569.1"/>
    </source>
</evidence>
<dbReference type="SUPFAM" id="SSF53474">
    <property type="entry name" value="alpha/beta-Hydrolases"/>
    <property type="match status" value="1"/>
</dbReference>
<dbReference type="STRING" id="29364.SAMN04487772_10524"/>
<keyword evidence="3" id="KW-1185">Reference proteome</keyword>
<dbReference type="OrthoDB" id="1376138at2"/>
<dbReference type="InterPro" id="IPR029058">
    <property type="entry name" value="AB_hydrolase_fold"/>
</dbReference>
<dbReference type="GO" id="GO:0016787">
    <property type="term" value="F:hydrolase activity"/>
    <property type="evidence" value="ECO:0007669"/>
    <property type="project" value="UniProtKB-KW"/>
</dbReference>
<dbReference type="Pfam" id="PF06500">
    <property type="entry name" value="FrsA-like"/>
    <property type="match status" value="1"/>
</dbReference>
<dbReference type="InterPro" id="IPR050261">
    <property type="entry name" value="FrsA_esterase"/>
</dbReference>
<name>A0A1I0A8U2_9FIRM</name>
<dbReference type="Proteomes" id="UP000199800">
    <property type="component" value="Unassembled WGS sequence"/>
</dbReference>
<keyword evidence="1" id="KW-0378">Hydrolase</keyword>
<dbReference type="PANTHER" id="PTHR22946:SF12">
    <property type="entry name" value="CONIDIAL PIGMENT BIOSYNTHESIS PROTEIN AYG1 (AFU_ORTHOLOGUE AFUA_2G17550)"/>
    <property type="match status" value="1"/>
</dbReference>
<dbReference type="Gene3D" id="3.40.50.1820">
    <property type="entry name" value="alpha/beta hydrolase"/>
    <property type="match status" value="1"/>
</dbReference>